<evidence type="ECO:0000256" key="5">
    <source>
        <dbReference type="ARBA" id="ARBA00022989"/>
    </source>
</evidence>
<evidence type="ECO:0000256" key="6">
    <source>
        <dbReference type="ARBA" id="ARBA00023136"/>
    </source>
</evidence>
<evidence type="ECO:0000256" key="4">
    <source>
        <dbReference type="ARBA" id="ARBA00022692"/>
    </source>
</evidence>
<feature type="transmembrane region" description="Helical" evidence="7">
    <location>
        <begin position="102"/>
        <end position="123"/>
    </location>
</feature>
<dbReference type="PANTHER" id="PTHR30250">
    <property type="entry name" value="PST FAMILY PREDICTED COLANIC ACID TRANSPORTER"/>
    <property type="match status" value="1"/>
</dbReference>
<feature type="transmembrane region" description="Helical" evidence="7">
    <location>
        <begin position="465"/>
        <end position="486"/>
    </location>
</feature>
<keyword evidence="4 7" id="KW-0812">Transmembrane</keyword>
<dbReference type="Pfam" id="PF13440">
    <property type="entry name" value="Polysacc_synt_3"/>
    <property type="match status" value="1"/>
</dbReference>
<feature type="transmembrane region" description="Helical" evidence="7">
    <location>
        <begin position="199"/>
        <end position="218"/>
    </location>
</feature>
<organism evidence="8 9">
    <name type="scientific">Georgenia alba</name>
    <dbReference type="NCBI Taxonomy" id="2233858"/>
    <lineage>
        <taxon>Bacteria</taxon>
        <taxon>Bacillati</taxon>
        <taxon>Actinomycetota</taxon>
        <taxon>Actinomycetes</taxon>
        <taxon>Micrococcales</taxon>
        <taxon>Bogoriellaceae</taxon>
        <taxon>Georgenia</taxon>
    </lineage>
</organism>
<dbReference type="PANTHER" id="PTHR30250:SF10">
    <property type="entry name" value="LIPOPOLYSACCHARIDE BIOSYNTHESIS PROTEIN WZXC"/>
    <property type="match status" value="1"/>
</dbReference>
<feature type="transmembrane region" description="Helical" evidence="7">
    <location>
        <begin position="62"/>
        <end position="81"/>
    </location>
</feature>
<keyword evidence="3" id="KW-1003">Cell membrane</keyword>
<dbReference type="RefSeq" id="WP_382392214.1">
    <property type="nucleotide sequence ID" value="NZ_JBHTCQ010000001.1"/>
</dbReference>
<evidence type="ECO:0000313" key="8">
    <source>
        <dbReference type="EMBL" id="MFC7404633.1"/>
    </source>
</evidence>
<feature type="transmembrane region" description="Helical" evidence="7">
    <location>
        <begin position="311"/>
        <end position="331"/>
    </location>
</feature>
<feature type="transmembrane region" description="Helical" evidence="7">
    <location>
        <begin position="174"/>
        <end position="193"/>
    </location>
</feature>
<keyword evidence="5 7" id="KW-1133">Transmembrane helix</keyword>
<gene>
    <name evidence="8" type="ORF">ACFQQL_05890</name>
</gene>
<dbReference type="EMBL" id="JBHTCQ010000001">
    <property type="protein sequence ID" value="MFC7404633.1"/>
    <property type="molecule type" value="Genomic_DNA"/>
</dbReference>
<comment type="subcellular location">
    <subcellularLocation>
        <location evidence="1">Cell membrane</location>
        <topology evidence="1">Multi-pass membrane protein</topology>
    </subcellularLocation>
</comment>
<accession>A0ABW2QB81</accession>
<dbReference type="CDD" id="cd13127">
    <property type="entry name" value="MATE_tuaB_like"/>
    <property type="match status" value="1"/>
</dbReference>
<proteinExistence type="inferred from homology"/>
<name>A0ABW2QB81_9MICO</name>
<evidence type="ECO:0000256" key="3">
    <source>
        <dbReference type="ARBA" id="ARBA00022475"/>
    </source>
</evidence>
<reference evidence="9" key="1">
    <citation type="journal article" date="2019" name="Int. J. Syst. Evol. Microbiol.">
        <title>The Global Catalogue of Microorganisms (GCM) 10K type strain sequencing project: providing services to taxonomists for standard genome sequencing and annotation.</title>
        <authorList>
            <consortium name="The Broad Institute Genomics Platform"/>
            <consortium name="The Broad Institute Genome Sequencing Center for Infectious Disease"/>
            <person name="Wu L."/>
            <person name="Ma J."/>
        </authorList>
    </citation>
    <scope>NUCLEOTIDE SEQUENCE [LARGE SCALE GENOMIC DNA]</scope>
    <source>
        <strain evidence="9">JCM 1490</strain>
    </source>
</reference>
<evidence type="ECO:0000256" key="1">
    <source>
        <dbReference type="ARBA" id="ARBA00004651"/>
    </source>
</evidence>
<feature type="transmembrane region" description="Helical" evidence="7">
    <location>
        <begin position="135"/>
        <end position="154"/>
    </location>
</feature>
<evidence type="ECO:0000313" key="9">
    <source>
        <dbReference type="Proteomes" id="UP001596455"/>
    </source>
</evidence>
<dbReference type="Proteomes" id="UP001596455">
    <property type="component" value="Unassembled WGS sequence"/>
</dbReference>
<feature type="transmembrane region" description="Helical" evidence="7">
    <location>
        <begin position="343"/>
        <end position="366"/>
    </location>
</feature>
<evidence type="ECO:0000256" key="7">
    <source>
        <dbReference type="SAM" id="Phobius"/>
    </source>
</evidence>
<keyword evidence="9" id="KW-1185">Reference proteome</keyword>
<evidence type="ECO:0000256" key="2">
    <source>
        <dbReference type="ARBA" id="ARBA00007430"/>
    </source>
</evidence>
<dbReference type="InterPro" id="IPR050833">
    <property type="entry name" value="Poly_Biosynth_Transport"/>
</dbReference>
<comment type="similarity">
    <text evidence="2">Belongs to the polysaccharide synthase family.</text>
</comment>
<comment type="caution">
    <text evidence="8">The sequence shown here is derived from an EMBL/GenBank/DDBJ whole genome shotgun (WGS) entry which is preliminary data.</text>
</comment>
<protein>
    <submittedName>
        <fullName evidence="8">Lipopolysaccharide biosynthesis protein</fullName>
    </submittedName>
</protein>
<sequence>MSARPDGQGSGMSVDGVDARTPGLGRTAARGGAATLVAQVARIAIQMASIVVLARLLGPTEYGLVAMVTAIVGFASILQDFGLSRAAIQARVITRGQRDNLFWLNLACGVLAGGAVFLAAPAVARLYDEPLLVDITRWLALSFVMGGLAAQARASLLRNLRFAVSASTEVIGPLLGLVVAVVVASSGGSYWALVGQQLVSAGVVAGVSMIAAGWLPGLPKRHESVRSFVSYGVHLLGAQVLTYASSNADSVVVGARFGAAPAGLYDRAFQMMMMPIRQLTWPTSRVAMPVLARLQDDADRFSRFLVRGQTIVLNATMPVLGLAAALGAPVVEILLGRSWLELAPLFTVLAVGGAFQIAGFAATWVLVSTGNTKAQFRFALVSRPLVVVAVVVGSFWGVTGVAAAYALAVGLSWPASVWWAGRAAGMAAREWFLNGARAIVAHGTAAVCAGLLSDVLALPGPWAQVGTGAGAMLLVLGVEALVWPAFRRDLAQFWRTKELLSARPRAGDQAGASSRPEA</sequence>
<keyword evidence="6 7" id="KW-0472">Membrane</keyword>